<dbReference type="Gene3D" id="3.40.50.880">
    <property type="match status" value="1"/>
</dbReference>
<keyword evidence="9" id="KW-0732">Signal</keyword>
<evidence type="ECO:0000256" key="3">
    <source>
        <dbReference type="ARBA" id="ARBA00006534"/>
    </source>
</evidence>
<evidence type="ECO:0000256" key="1">
    <source>
        <dbReference type="ARBA" id="ARBA00001092"/>
    </source>
</evidence>
<organism evidence="10 11">
    <name type="scientific">Pseudoduganella aquatica</name>
    <dbReference type="NCBI Taxonomy" id="2660641"/>
    <lineage>
        <taxon>Bacteria</taxon>
        <taxon>Pseudomonadati</taxon>
        <taxon>Pseudomonadota</taxon>
        <taxon>Betaproteobacteria</taxon>
        <taxon>Burkholderiales</taxon>
        <taxon>Oxalobacteraceae</taxon>
        <taxon>Telluria group</taxon>
        <taxon>Pseudoduganella</taxon>
    </lineage>
</organism>
<evidence type="ECO:0000256" key="6">
    <source>
        <dbReference type="ARBA" id="ARBA00022670"/>
    </source>
</evidence>
<keyword evidence="11" id="KW-1185">Reference proteome</keyword>
<dbReference type="PANTHER" id="PTHR36175:SF1">
    <property type="entry name" value="CYANOPHYCINASE"/>
    <property type="match status" value="1"/>
</dbReference>
<feature type="chain" id="PRO_5030776224" description="Cyanophycinase" evidence="9">
    <location>
        <begin position="31"/>
        <end position="415"/>
    </location>
</feature>
<dbReference type="RefSeq" id="WP_161072782.1">
    <property type="nucleotide sequence ID" value="NZ_CP086370.1"/>
</dbReference>
<dbReference type="PANTHER" id="PTHR36175">
    <property type="entry name" value="CYANOPHYCINASE"/>
    <property type="match status" value="1"/>
</dbReference>
<evidence type="ECO:0000256" key="4">
    <source>
        <dbReference type="ARBA" id="ARBA00013115"/>
    </source>
</evidence>
<keyword evidence="10" id="KW-0121">Carboxypeptidase</keyword>
<dbReference type="InterPro" id="IPR011811">
    <property type="entry name" value="Peptidase_S51_cyanophycinase"/>
</dbReference>
<keyword evidence="6" id="KW-0645">Protease</keyword>
<dbReference type="InterPro" id="IPR005320">
    <property type="entry name" value="Peptidase_S51"/>
</dbReference>
<keyword evidence="8" id="KW-0720">Serine protease</keyword>
<dbReference type="GO" id="GO:0004180">
    <property type="term" value="F:carboxypeptidase activity"/>
    <property type="evidence" value="ECO:0007669"/>
    <property type="project" value="UniProtKB-KW"/>
</dbReference>
<evidence type="ECO:0000256" key="9">
    <source>
        <dbReference type="SAM" id="SignalP"/>
    </source>
</evidence>
<protein>
    <recommendedName>
        <fullName evidence="5">Cyanophycinase</fullName>
        <ecNumber evidence="4">3.4.15.6</ecNumber>
    </recommendedName>
</protein>
<comment type="caution">
    <text evidence="10">The sequence shown here is derived from an EMBL/GenBank/DDBJ whole genome shotgun (WGS) entry which is preliminary data.</text>
</comment>
<dbReference type="Proteomes" id="UP000450676">
    <property type="component" value="Unassembled WGS sequence"/>
</dbReference>
<comment type="function">
    <text evidence="2">Exopeptidase that catalyzes the hydrolytic cleavage of multi-L-arginyl-poly-L-aspartic acid (cyanophycin; a water-insoluble reserve polymer) into aspartate-arginine dipeptides.</text>
</comment>
<dbReference type="GO" id="GO:0006508">
    <property type="term" value="P:proteolysis"/>
    <property type="evidence" value="ECO:0007669"/>
    <property type="project" value="UniProtKB-KW"/>
</dbReference>
<dbReference type="NCBIfam" id="TIGR02069">
    <property type="entry name" value="cyanophycinase"/>
    <property type="match status" value="1"/>
</dbReference>
<dbReference type="Pfam" id="PF03575">
    <property type="entry name" value="Peptidase_S51"/>
    <property type="match status" value="1"/>
</dbReference>
<dbReference type="GO" id="GO:0008236">
    <property type="term" value="F:serine-type peptidase activity"/>
    <property type="evidence" value="ECO:0007669"/>
    <property type="project" value="UniProtKB-KW"/>
</dbReference>
<dbReference type="EC" id="3.4.15.6" evidence="4"/>
<comment type="catalytic activity">
    <reaction evidence="1">
        <text>[L-4-(L-arginin-2-N-yl)aspartate](n) + H2O = [L-4-(L-arginin-2-N-yl)aspartate](n-1) + L-4-(L-arginin-2-N-yl)aspartate</text>
        <dbReference type="Rhea" id="RHEA:12845"/>
        <dbReference type="Rhea" id="RHEA-COMP:13728"/>
        <dbReference type="Rhea" id="RHEA-COMP:13734"/>
        <dbReference type="ChEBI" id="CHEBI:15377"/>
        <dbReference type="ChEBI" id="CHEBI:137986"/>
        <dbReference type="ChEBI" id="CHEBI:137991"/>
        <dbReference type="EC" id="3.4.15.6"/>
    </reaction>
</comment>
<comment type="similarity">
    <text evidence="3">Belongs to the peptidase S51 family.</text>
</comment>
<sequence length="415" mass="44802">MGVLKTLIHSVGRFSLLWYAIFGAPMHAHAAEPAQPKGSLVIIGGGLRGDNADIWQRIVQLAGGKGARIAVFPSAAGTPERSGQAIIGYLKRYGADPFLVPIAVKLANSDYRKAADDMTLADRVRRADGVYFAGGDQGRITQALVRADGTRTAALDAIWDIYRRGGVIAGTSAGAAIMSSTMFYDARRVLATLQEGVADGKDIAPGLGFIGDDIFVDQHLLIRGRFARMIPAMLKKGYQLGLGIDENSAMVVNAKREVEIIGYRGAMLLDLSHATMDSESSAFNVSNILISYLDRGDKFNIATQTFTPAPDKADGRLDNTRPVRRGAVFSNDILGNSAVVDLMEKLIDSDQQDAIGIASGDPRGTAPEIGFEFRFSKTPESTGYLSSVVEAYSILNLRLDIRPIEVQRPLYKYKN</sequence>
<reference evidence="10 11" key="1">
    <citation type="submission" date="2019-12" db="EMBL/GenBank/DDBJ databases">
        <title>Novel species isolated from a subtropical stream in China.</title>
        <authorList>
            <person name="Lu H."/>
        </authorList>
    </citation>
    <scope>NUCLEOTIDE SEQUENCE [LARGE SCALE GENOMIC DNA]</scope>
    <source>
        <strain evidence="10 11">FT127W</strain>
    </source>
</reference>
<dbReference type="EMBL" id="WWCU01000014">
    <property type="protein sequence ID" value="MYN08457.1"/>
    <property type="molecule type" value="Genomic_DNA"/>
</dbReference>
<accession>A0A7X4KMR9</accession>
<keyword evidence="7 10" id="KW-0378">Hydrolase</keyword>
<proteinExistence type="inferred from homology"/>
<evidence type="ECO:0000313" key="10">
    <source>
        <dbReference type="EMBL" id="MYN08457.1"/>
    </source>
</evidence>
<evidence type="ECO:0000256" key="7">
    <source>
        <dbReference type="ARBA" id="ARBA00022801"/>
    </source>
</evidence>
<feature type="signal peptide" evidence="9">
    <location>
        <begin position="1"/>
        <end position="30"/>
    </location>
</feature>
<name>A0A7X4KMR9_9BURK</name>
<evidence type="ECO:0000256" key="8">
    <source>
        <dbReference type="ARBA" id="ARBA00022825"/>
    </source>
</evidence>
<evidence type="ECO:0000256" key="2">
    <source>
        <dbReference type="ARBA" id="ARBA00002039"/>
    </source>
</evidence>
<dbReference type="AlphaFoldDB" id="A0A7X4KMR9"/>
<evidence type="ECO:0000313" key="11">
    <source>
        <dbReference type="Proteomes" id="UP000450676"/>
    </source>
</evidence>
<gene>
    <name evidence="10" type="ORF">GTP77_14040</name>
</gene>
<dbReference type="InterPro" id="IPR029062">
    <property type="entry name" value="Class_I_gatase-like"/>
</dbReference>
<dbReference type="SUPFAM" id="SSF52317">
    <property type="entry name" value="Class I glutamine amidotransferase-like"/>
    <property type="match status" value="1"/>
</dbReference>
<dbReference type="GO" id="GO:0008241">
    <property type="term" value="F:peptidyl-dipeptidase activity"/>
    <property type="evidence" value="ECO:0007669"/>
    <property type="project" value="UniProtKB-EC"/>
</dbReference>
<evidence type="ECO:0000256" key="5">
    <source>
        <dbReference type="ARBA" id="ARBA00015719"/>
    </source>
</evidence>
<dbReference type="CDD" id="cd03145">
    <property type="entry name" value="GAT1_cyanophycinase"/>
    <property type="match status" value="1"/>
</dbReference>